<evidence type="ECO:0000313" key="2">
    <source>
        <dbReference type="EMBL" id="QTA93359.1"/>
    </source>
</evidence>
<sequence length="77" mass="9063">MQIPAEQFKERCMELIENIQKNPEDITITHSGRPVAHLIPFLGKKERTQEIFGFLKGMVEIREDIIKPLEEKWKADE</sequence>
<reference evidence="2" key="1">
    <citation type="journal article" date="2021" name="Microb. Physiol.">
        <title>Proteogenomic Insights into the Physiology of Marine, Sulfate-Reducing, Filamentous Desulfonema limicola and Desulfonema magnum.</title>
        <authorList>
            <person name="Schnaars V."/>
            <person name="Wohlbrand L."/>
            <person name="Scheve S."/>
            <person name="Hinrichs C."/>
            <person name="Reinhardt R."/>
            <person name="Rabus R."/>
        </authorList>
    </citation>
    <scope>NUCLEOTIDE SEQUENCE</scope>
    <source>
        <strain evidence="2">4be13</strain>
    </source>
</reference>
<evidence type="ECO:0000313" key="3">
    <source>
        <dbReference type="Proteomes" id="UP000663722"/>
    </source>
</evidence>
<dbReference type="RefSeq" id="WP_207680337.1">
    <property type="nucleotide sequence ID" value="NZ_CP061800.1"/>
</dbReference>
<dbReference type="InterPro" id="IPR036165">
    <property type="entry name" value="YefM-like_sf"/>
</dbReference>
<keyword evidence="3" id="KW-1185">Reference proteome</keyword>
<organism evidence="2 3">
    <name type="scientific">Desulfonema magnum</name>
    <dbReference type="NCBI Taxonomy" id="45655"/>
    <lineage>
        <taxon>Bacteria</taxon>
        <taxon>Pseudomonadati</taxon>
        <taxon>Thermodesulfobacteriota</taxon>
        <taxon>Desulfobacteria</taxon>
        <taxon>Desulfobacterales</taxon>
        <taxon>Desulfococcaceae</taxon>
        <taxon>Desulfonema</taxon>
    </lineage>
</organism>
<dbReference type="Proteomes" id="UP000663722">
    <property type="component" value="Chromosome"/>
</dbReference>
<name>A0A975GTQ7_9BACT</name>
<dbReference type="SUPFAM" id="SSF143120">
    <property type="entry name" value="YefM-like"/>
    <property type="match status" value="1"/>
</dbReference>
<gene>
    <name evidence="2" type="ORF">dnm_094600</name>
</gene>
<comment type="similarity">
    <text evidence="1">Belongs to the phD/YefM antitoxin family.</text>
</comment>
<dbReference type="KEGG" id="dmm:dnm_094600"/>
<dbReference type="EMBL" id="CP061800">
    <property type="protein sequence ID" value="QTA93359.1"/>
    <property type="molecule type" value="Genomic_DNA"/>
</dbReference>
<proteinExistence type="inferred from homology"/>
<protein>
    <submittedName>
        <fullName evidence="2">Toxin-antitoxin system, antitoxin component</fullName>
    </submittedName>
</protein>
<accession>A0A975GTQ7</accession>
<evidence type="ECO:0000256" key="1">
    <source>
        <dbReference type="ARBA" id="ARBA00009981"/>
    </source>
</evidence>
<dbReference type="Gene3D" id="3.40.1620.10">
    <property type="entry name" value="YefM-like domain"/>
    <property type="match status" value="1"/>
</dbReference>
<dbReference type="AlphaFoldDB" id="A0A975GTQ7"/>